<dbReference type="EMBL" id="JAYWIO010000004">
    <property type="protein sequence ID" value="KAK7265998.1"/>
    <property type="molecule type" value="Genomic_DNA"/>
</dbReference>
<evidence type="ECO:0000313" key="3">
    <source>
        <dbReference type="Proteomes" id="UP001372338"/>
    </source>
</evidence>
<comment type="similarity">
    <text evidence="1">Belongs to the peptidase C14B family.</text>
</comment>
<dbReference type="AlphaFoldDB" id="A0AAN9F6A2"/>
<dbReference type="InterPro" id="IPR050452">
    <property type="entry name" value="Metacaspase"/>
</dbReference>
<proteinExistence type="inferred from homology"/>
<dbReference type="GO" id="GO:0004197">
    <property type="term" value="F:cysteine-type endopeptidase activity"/>
    <property type="evidence" value="ECO:0007669"/>
    <property type="project" value="TreeGrafter"/>
</dbReference>
<name>A0AAN9F6A2_CROPI</name>
<comment type="caution">
    <text evidence="2">The sequence shown here is derived from an EMBL/GenBank/DDBJ whole genome shotgun (WGS) entry which is preliminary data.</text>
</comment>
<organism evidence="2 3">
    <name type="scientific">Crotalaria pallida</name>
    <name type="common">Smooth rattlebox</name>
    <name type="synonym">Crotalaria striata</name>
    <dbReference type="NCBI Taxonomy" id="3830"/>
    <lineage>
        <taxon>Eukaryota</taxon>
        <taxon>Viridiplantae</taxon>
        <taxon>Streptophyta</taxon>
        <taxon>Embryophyta</taxon>
        <taxon>Tracheophyta</taxon>
        <taxon>Spermatophyta</taxon>
        <taxon>Magnoliopsida</taxon>
        <taxon>eudicotyledons</taxon>
        <taxon>Gunneridae</taxon>
        <taxon>Pentapetalae</taxon>
        <taxon>rosids</taxon>
        <taxon>fabids</taxon>
        <taxon>Fabales</taxon>
        <taxon>Fabaceae</taxon>
        <taxon>Papilionoideae</taxon>
        <taxon>50 kb inversion clade</taxon>
        <taxon>genistoids sensu lato</taxon>
        <taxon>core genistoids</taxon>
        <taxon>Crotalarieae</taxon>
        <taxon>Crotalaria</taxon>
    </lineage>
</organism>
<dbReference type="PANTHER" id="PTHR48104">
    <property type="entry name" value="METACASPASE-4"/>
    <property type="match status" value="1"/>
</dbReference>
<evidence type="ECO:0000256" key="1">
    <source>
        <dbReference type="ARBA" id="ARBA00009005"/>
    </source>
</evidence>
<dbReference type="Gene3D" id="3.40.50.1460">
    <property type="match status" value="1"/>
</dbReference>
<dbReference type="PANTHER" id="PTHR48104:SF30">
    <property type="entry name" value="METACASPASE-1"/>
    <property type="match status" value="1"/>
</dbReference>
<keyword evidence="3" id="KW-1185">Reference proteome</keyword>
<dbReference type="Proteomes" id="UP001372338">
    <property type="component" value="Unassembled WGS sequence"/>
</dbReference>
<reference evidence="2 3" key="1">
    <citation type="submission" date="2024-01" db="EMBL/GenBank/DDBJ databases">
        <title>The genomes of 5 underutilized Papilionoideae crops provide insights into root nodulation and disease resistanc.</title>
        <authorList>
            <person name="Yuan L."/>
        </authorList>
    </citation>
    <scope>NUCLEOTIDE SEQUENCE [LARGE SCALE GENOMIC DNA]</scope>
    <source>
        <strain evidence="2">ZHUSHIDOU_FW_LH</strain>
        <tissue evidence="2">Leaf</tissue>
    </source>
</reference>
<gene>
    <name evidence="2" type="ORF">RIF29_18636</name>
</gene>
<protein>
    <submittedName>
        <fullName evidence="2">Uncharacterized protein</fullName>
    </submittedName>
</protein>
<sequence>MTRFLIVVGADCSGIAGLNLKGTAERSARYFMDNILKIYPCDVTIFLADHPSRRVQPTSRTKLWPLLQSKVKLMKPGDEMLLYLCGHGTEGGGELRMSTALDGMFMDENHGFVCCDTYIITVPLKYHPLPSIPSFLLFRMTRFLIVVGADCSGIAGLNLKGTAERSARYFMDNILKIYPCDVTIFLADHPSRRVQPTSRTKLWPLLQSKVKLMKPGDEMLLYLCGHGTEGGGELRMSTALDGMFMDENHGFVCSDTYIITVPLKYHPLPSIPSFLLFRMTRFLIVVGADCSGIAGLNLKGTAERSARYFMDNILKIYPCDVTIFLADHPSRRVQPTSRTKLWPLLQSKVKLMKPGDEMLLYLCGHGTEGGGELRMSTALDGMFMDENHGFVCSDTYIITVPLKYHPLPSIPSFLLFRMTRFLIVVGADCSGIAGLNLKGTAERSARYFMDNILKIYPCDVTIFLADHPSRRVQPTSRTKLWPLLQSKVKLMKPGDEMLLYLCGHGTEGGGELRMSTALDGMFMDENHGFVCCDTYIITVPLKYHPLPSIPSFLLFRMTRFLIVVGADCSGIAGLNLKGTAERSARYFMDNILKIYPCDVTIFLADHPSRRVQPTSRTKLWPLLQSKVKLMKPGDEMLLYLCGHGTEGGGELRMSTALDGMFMDENHGFVCSDTYIITVPLKYHPLPSIPSFLLFSMTRFLIVVGADCSGIAGLNLKGTAERSARYFMDNILKIYPCDVTIFLADHPSRRVQPTSRTKLWPLLQSKVKLMKPGDEMLLYLCGHGTEGGGELRMSTALDGMFMDENHGFVCCDTYIITVPLKYHPLPSIPSFLLFSMTRFLIVVGADCSGIAGLNLKGTAERSARYFMDNILKIYPCDVTIFLADHPSRRVQPTSRTKLWPLLQSKVKLMKPGDEMLFYLCGHGTEGGGELRMSTALDGMFMDENHGFVCSDTYIITAEEISGLAAAIHPSCTFIVDVCRIGGFLHNLVQQFGPDDEPPYVNVAPDVDSPCVLLAGTTRNKYCYSRRYPEFGRSGDFTHEIVECLSNTKINFQLTKAVSEALEKSPSDSGPQHPKLYCTGRMKEAPCFFRH</sequence>
<dbReference type="GO" id="GO:0005737">
    <property type="term" value="C:cytoplasm"/>
    <property type="evidence" value="ECO:0007669"/>
    <property type="project" value="TreeGrafter"/>
</dbReference>
<evidence type="ECO:0000313" key="2">
    <source>
        <dbReference type="EMBL" id="KAK7265998.1"/>
    </source>
</evidence>
<accession>A0AAN9F6A2</accession>
<dbReference type="GO" id="GO:0006508">
    <property type="term" value="P:proteolysis"/>
    <property type="evidence" value="ECO:0007669"/>
    <property type="project" value="TreeGrafter"/>
</dbReference>